<dbReference type="InterPro" id="IPR006694">
    <property type="entry name" value="Fatty_acid_hydroxylase"/>
</dbReference>
<comment type="subcellular location">
    <subcellularLocation>
        <location evidence="2">Endoplasmic reticulum membrane</location>
        <topology evidence="2">Multi-pass membrane protein</topology>
    </subcellularLocation>
</comment>
<dbReference type="EMBL" id="CP040818">
    <property type="protein sequence ID" value="QDL91408.1"/>
    <property type="molecule type" value="Genomic_DNA"/>
</dbReference>
<accession>A0A5B8FGZ2</accession>
<evidence type="ECO:0000256" key="3">
    <source>
        <dbReference type="ARBA" id="ARBA00022516"/>
    </source>
</evidence>
<keyword evidence="5" id="KW-0479">Metal-binding</keyword>
<evidence type="ECO:0000256" key="6">
    <source>
        <dbReference type="ARBA" id="ARBA00022824"/>
    </source>
</evidence>
<evidence type="ECO:0000256" key="10">
    <source>
        <dbReference type="ARBA" id="ARBA00023002"/>
    </source>
</evidence>
<keyword evidence="7" id="KW-0276">Fatty acid metabolism</keyword>
<dbReference type="PANTHER" id="PTHR12863:SF1">
    <property type="entry name" value="FATTY ACID 2-HYDROXYLASE"/>
    <property type="match status" value="1"/>
</dbReference>
<name>A0A5B8FGZ2_9RHOB</name>
<dbReference type="OrthoDB" id="5291370at2"/>
<organism evidence="15 16">
    <name type="scientific">Paroceanicella profunda</name>
    <dbReference type="NCBI Taxonomy" id="2579971"/>
    <lineage>
        <taxon>Bacteria</taxon>
        <taxon>Pseudomonadati</taxon>
        <taxon>Pseudomonadota</taxon>
        <taxon>Alphaproteobacteria</taxon>
        <taxon>Rhodobacterales</taxon>
        <taxon>Paracoccaceae</taxon>
        <taxon>Paroceanicella</taxon>
    </lineage>
</organism>
<keyword evidence="3" id="KW-0444">Lipid biosynthesis</keyword>
<keyword evidence="9" id="KW-1133">Transmembrane helix</keyword>
<evidence type="ECO:0000256" key="13">
    <source>
        <dbReference type="ARBA" id="ARBA00023160"/>
    </source>
</evidence>
<sequence length="302" mass="32560">MSDPACSGMPAIFFGMVPVCPSGSPLLTRLPRPSVAAVAEMLRMSGYARRHARTAGPGSPSWTGPRFLLRALEGLTAPAPMRAGRACRENSRLPLDTDRSEARAQAIFSHPDVRSVARVFGTAAVLLVALSLAAGPGGAGRFEVTLAGVAGGLAWWSFLEYVLHRFILHWEPRGPRGKALRRRLPGHRGHHDTPGDPERVVNTRRSIALPIAVPLVLGMLVPGVSPPLAMAALGGGAAGYVAYECVHVGCHLGQRPGGYWRMIRRHHALHHHRDETANFGVTSPLWDILLRTRFHAPGSSRR</sequence>
<evidence type="ECO:0000256" key="12">
    <source>
        <dbReference type="ARBA" id="ARBA00023136"/>
    </source>
</evidence>
<reference evidence="15 16" key="1">
    <citation type="submission" date="2019-06" db="EMBL/GenBank/DDBJ databases">
        <title>Genome sequence of Rhodobacteraceae bacterium D4M1.</title>
        <authorList>
            <person name="Cao J."/>
        </authorList>
    </citation>
    <scope>NUCLEOTIDE SEQUENCE [LARGE SCALE GENOMIC DNA]</scope>
    <source>
        <strain evidence="15 16">D4M1</strain>
    </source>
</reference>
<dbReference type="PANTHER" id="PTHR12863">
    <property type="entry name" value="FATTY ACID HYDROXYLASE"/>
    <property type="match status" value="1"/>
</dbReference>
<feature type="domain" description="Fatty acid hydroxylase" evidence="14">
    <location>
        <begin position="151"/>
        <end position="292"/>
    </location>
</feature>
<evidence type="ECO:0000256" key="4">
    <source>
        <dbReference type="ARBA" id="ARBA00022692"/>
    </source>
</evidence>
<evidence type="ECO:0000256" key="5">
    <source>
        <dbReference type="ARBA" id="ARBA00022723"/>
    </source>
</evidence>
<evidence type="ECO:0000256" key="7">
    <source>
        <dbReference type="ARBA" id="ARBA00022832"/>
    </source>
</evidence>
<dbReference type="GO" id="GO:0080132">
    <property type="term" value="F:fatty acid 2-hydroxylase activity"/>
    <property type="evidence" value="ECO:0007669"/>
    <property type="project" value="InterPro"/>
</dbReference>
<keyword evidence="10" id="KW-0560">Oxidoreductase</keyword>
<evidence type="ECO:0000256" key="8">
    <source>
        <dbReference type="ARBA" id="ARBA00022833"/>
    </source>
</evidence>
<dbReference type="AlphaFoldDB" id="A0A5B8FGZ2"/>
<evidence type="ECO:0000256" key="1">
    <source>
        <dbReference type="ARBA" id="ARBA00001947"/>
    </source>
</evidence>
<evidence type="ECO:0000256" key="11">
    <source>
        <dbReference type="ARBA" id="ARBA00023098"/>
    </source>
</evidence>
<gene>
    <name evidence="15" type="ORF">FDP22_06185</name>
</gene>
<keyword evidence="12" id="KW-0472">Membrane</keyword>
<dbReference type="Pfam" id="PF04116">
    <property type="entry name" value="FA_hydroxylase"/>
    <property type="match status" value="1"/>
</dbReference>
<dbReference type="GO" id="GO:0016020">
    <property type="term" value="C:membrane"/>
    <property type="evidence" value="ECO:0007669"/>
    <property type="project" value="InterPro"/>
</dbReference>
<dbReference type="GO" id="GO:0006633">
    <property type="term" value="P:fatty acid biosynthetic process"/>
    <property type="evidence" value="ECO:0007669"/>
    <property type="project" value="UniProtKB-KW"/>
</dbReference>
<keyword evidence="16" id="KW-1185">Reference proteome</keyword>
<keyword evidence="4" id="KW-0812">Transmembrane</keyword>
<comment type="cofactor">
    <cofactor evidence="1">
        <name>Zn(2+)</name>
        <dbReference type="ChEBI" id="CHEBI:29105"/>
    </cofactor>
</comment>
<evidence type="ECO:0000256" key="9">
    <source>
        <dbReference type="ARBA" id="ARBA00022989"/>
    </source>
</evidence>
<keyword evidence="8" id="KW-0862">Zinc</keyword>
<keyword evidence="11" id="KW-0443">Lipid metabolism</keyword>
<evidence type="ECO:0000313" key="16">
    <source>
        <dbReference type="Proteomes" id="UP000305888"/>
    </source>
</evidence>
<dbReference type="InterPro" id="IPR014430">
    <property type="entry name" value="Scs7"/>
</dbReference>
<proteinExistence type="predicted"/>
<evidence type="ECO:0000256" key="2">
    <source>
        <dbReference type="ARBA" id="ARBA00004477"/>
    </source>
</evidence>
<evidence type="ECO:0000313" key="15">
    <source>
        <dbReference type="EMBL" id="QDL91408.1"/>
    </source>
</evidence>
<dbReference type="GO" id="GO:0005506">
    <property type="term" value="F:iron ion binding"/>
    <property type="evidence" value="ECO:0007669"/>
    <property type="project" value="InterPro"/>
</dbReference>
<dbReference type="Proteomes" id="UP000305888">
    <property type="component" value="Chromosome"/>
</dbReference>
<protein>
    <recommendedName>
        <fullName evidence="14">Fatty acid hydroxylase domain-containing protein</fullName>
    </recommendedName>
</protein>
<dbReference type="KEGG" id="ppru:FDP22_06185"/>
<keyword evidence="13" id="KW-0275">Fatty acid biosynthesis</keyword>
<evidence type="ECO:0000259" key="14">
    <source>
        <dbReference type="Pfam" id="PF04116"/>
    </source>
</evidence>
<keyword evidence="6" id="KW-0256">Endoplasmic reticulum</keyword>